<sequence>MLSKYVTIRTQILDHPLALENDLGFTNPIIYTIGFSAHGLSRIATKLGMLMMLDSYMSDMCLEAWEDVTPSSVLGATGAKDGSNPTNNKASDLGAEESDSEVVEIFNETTSFMDPNQSKVSSSSTSEGGNRKSSLYDDPYDDDDDNDNGDDDANEEYTKAYIAFYKKFDIIDVLV</sequence>
<organism evidence="2">
    <name type="scientific">Tanacetum cinerariifolium</name>
    <name type="common">Dalmatian daisy</name>
    <name type="synonym">Chrysanthemum cinerariifolium</name>
    <dbReference type="NCBI Taxonomy" id="118510"/>
    <lineage>
        <taxon>Eukaryota</taxon>
        <taxon>Viridiplantae</taxon>
        <taxon>Streptophyta</taxon>
        <taxon>Embryophyta</taxon>
        <taxon>Tracheophyta</taxon>
        <taxon>Spermatophyta</taxon>
        <taxon>Magnoliopsida</taxon>
        <taxon>eudicotyledons</taxon>
        <taxon>Gunneridae</taxon>
        <taxon>Pentapetalae</taxon>
        <taxon>asterids</taxon>
        <taxon>campanulids</taxon>
        <taxon>Asterales</taxon>
        <taxon>Asteraceae</taxon>
        <taxon>Asteroideae</taxon>
        <taxon>Anthemideae</taxon>
        <taxon>Anthemidinae</taxon>
        <taxon>Tanacetum</taxon>
    </lineage>
</organism>
<dbReference type="AlphaFoldDB" id="A0A699GZX9"/>
<feature type="compositionally biased region" description="Polar residues" evidence="1">
    <location>
        <begin position="107"/>
        <end position="117"/>
    </location>
</feature>
<dbReference type="EMBL" id="BKCJ010075162">
    <property type="protein sequence ID" value="GEW81306.1"/>
    <property type="molecule type" value="Genomic_DNA"/>
</dbReference>
<proteinExistence type="predicted"/>
<accession>A0A699GZX9</accession>
<gene>
    <name evidence="2" type="ORF">Tci_253282</name>
</gene>
<feature type="compositionally biased region" description="Acidic residues" evidence="1">
    <location>
        <begin position="138"/>
        <end position="154"/>
    </location>
</feature>
<name>A0A699GZX9_TANCI</name>
<feature type="region of interest" description="Disordered" evidence="1">
    <location>
        <begin position="75"/>
        <end position="154"/>
    </location>
</feature>
<evidence type="ECO:0000313" key="2">
    <source>
        <dbReference type="EMBL" id="GEW81306.1"/>
    </source>
</evidence>
<evidence type="ECO:0000256" key="1">
    <source>
        <dbReference type="SAM" id="MobiDB-lite"/>
    </source>
</evidence>
<feature type="compositionally biased region" description="Low complexity" evidence="1">
    <location>
        <begin position="118"/>
        <end position="137"/>
    </location>
</feature>
<protein>
    <submittedName>
        <fullName evidence="2">Uncharacterized protein</fullName>
    </submittedName>
</protein>
<comment type="caution">
    <text evidence="2">The sequence shown here is derived from an EMBL/GenBank/DDBJ whole genome shotgun (WGS) entry which is preliminary data.</text>
</comment>
<reference evidence="2" key="1">
    <citation type="journal article" date="2019" name="Sci. Rep.">
        <title>Draft genome of Tanacetum cinerariifolium, the natural source of mosquito coil.</title>
        <authorList>
            <person name="Yamashiro T."/>
            <person name="Shiraishi A."/>
            <person name="Satake H."/>
            <person name="Nakayama K."/>
        </authorList>
    </citation>
    <scope>NUCLEOTIDE SEQUENCE</scope>
</reference>